<name>A0A9P5HGC1_9HYPO</name>
<evidence type="ECO:0000313" key="1">
    <source>
        <dbReference type="EMBL" id="KAF7557424.1"/>
    </source>
</evidence>
<protein>
    <submittedName>
        <fullName evidence="1">Uncharacterized protein</fullName>
    </submittedName>
</protein>
<sequence length="220" mass="24211">MAQLDLNDAEAAAWGQIAQVARALARKDTALQDDDMLPHPDKSKAKAEILAAHYGGQDVTTLATQQFIHGDNIVISTSELACGDPWKGILKSFSVIYRFNDGKIRGLVVPESDGKFTLSPDGQVSEGESVAFVASNHSPPFPTPIEIHSVIYGKSQVEDEEVYKKLYYKFTRNDPIPITNEFFNKDPWFNVVKSAAIVYSFNGTVRSISGREGDDILFAL</sequence>
<accession>A0A9P5HGC1</accession>
<dbReference type="Proteomes" id="UP000722485">
    <property type="component" value="Unassembled WGS sequence"/>
</dbReference>
<dbReference type="EMBL" id="JAANBB010000005">
    <property type="protein sequence ID" value="KAF7557424.1"/>
    <property type="molecule type" value="Genomic_DNA"/>
</dbReference>
<gene>
    <name evidence="1" type="ORF">G7Z17_g695</name>
</gene>
<keyword evidence="2" id="KW-1185">Reference proteome</keyword>
<dbReference type="OrthoDB" id="5241834at2759"/>
<proteinExistence type="predicted"/>
<evidence type="ECO:0000313" key="2">
    <source>
        <dbReference type="Proteomes" id="UP000722485"/>
    </source>
</evidence>
<reference evidence="1" key="1">
    <citation type="submission" date="2020-03" db="EMBL/GenBank/DDBJ databases">
        <title>Draft Genome Sequence of Cylindrodendrum hubeiense.</title>
        <authorList>
            <person name="Buettner E."/>
            <person name="Kellner H."/>
        </authorList>
    </citation>
    <scope>NUCLEOTIDE SEQUENCE</scope>
    <source>
        <strain evidence="1">IHI 201604</strain>
    </source>
</reference>
<comment type="caution">
    <text evidence="1">The sequence shown here is derived from an EMBL/GenBank/DDBJ whole genome shotgun (WGS) entry which is preliminary data.</text>
</comment>
<organism evidence="1 2">
    <name type="scientific">Cylindrodendrum hubeiense</name>
    <dbReference type="NCBI Taxonomy" id="595255"/>
    <lineage>
        <taxon>Eukaryota</taxon>
        <taxon>Fungi</taxon>
        <taxon>Dikarya</taxon>
        <taxon>Ascomycota</taxon>
        <taxon>Pezizomycotina</taxon>
        <taxon>Sordariomycetes</taxon>
        <taxon>Hypocreomycetidae</taxon>
        <taxon>Hypocreales</taxon>
        <taxon>Nectriaceae</taxon>
        <taxon>Cylindrodendrum</taxon>
    </lineage>
</organism>
<dbReference type="AlphaFoldDB" id="A0A9P5HGC1"/>